<gene>
    <name evidence="5" type="primary">queA_1</name>
    <name evidence="5" type="ORF">LEM8419_00321</name>
</gene>
<accession>A0ABM9AXS1</accession>
<keyword evidence="1" id="KW-0963">Cytoplasm</keyword>
<dbReference type="SUPFAM" id="SSF111337">
    <property type="entry name" value="QueA-like"/>
    <property type="match status" value="1"/>
</dbReference>
<dbReference type="InterPro" id="IPR042118">
    <property type="entry name" value="QueA_dom1"/>
</dbReference>
<protein>
    <submittedName>
        <fullName evidence="5">S-adenosylmethionine:tRNA ribosyltransferase-isomerase</fullName>
        <ecNumber evidence="5">2.4.99.17</ecNumber>
    </submittedName>
</protein>
<dbReference type="Gene3D" id="3.40.1780.10">
    <property type="entry name" value="QueA-like"/>
    <property type="match status" value="2"/>
</dbReference>
<comment type="caution">
    <text evidence="5">The sequence shown here is derived from an EMBL/GenBank/DDBJ whole genome shotgun (WGS) entry which is preliminary data.</text>
</comment>
<dbReference type="InterPro" id="IPR036100">
    <property type="entry name" value="QueA_sf"/>
</dbReference>
<evidence type="ECO:0000256" key="2">
    <source>
        <dbReference type="ARBA" id="ARBA00022679"/>
    </source>
</evidence>
<evidence type="ECO:0000256" key="3">
    <source>
        <dbReference type="ARBA" id="ARBA00022691"/>
    </source>
</evidence>
<name>A0ABM9AXS1_9BACT</name>
<keyword evidence="6" id="KW-1185">Reference proteome</keyword>
<keyword evidence="4" id="KW-0671">Queuosine biosynthesis</keyword>
<evidence type="ECO:0000256" key="4">
    <source>
        <dbReference type="ARBA" id="ARBA00022785"/>
    </source>
</evidence>
<dbReference type="PANTHER" id="PTHR30307">
    <property type="entry name" value="S-ADENOSYLMETHIONINE:TRNA RIBOSYLTRANSFERASE-ISOMERASE"/>
    <property type="match status" value="1"/>
</dbReference>
<evidence type="ECO:0000313" key="5">
    <source>
        <dbReference type="EMBL" id="CAH0999026.1"/>
    </source>
</evidence>
<dbReference type="Proteomes" id="UP000837803">
    <property type="component" value="Unassembled WGS sequence"/>
</dbReference>
<keyword evidence="3" id="KW-0949">S-adenosyl-L-methionine</keyword>
<dbReference type="RefSeq" id="WP_238749224.1">
    <property type="nucleotide sequence ID" value="NZ_CAKLPZ010000001.1"/>
</dbReference>
<dbReference type="InterPro" id="IPR003699">
    <property type="entry name" value="QueA"/>
</dbReference>
<evidence type="ECO:0000313" key="6">
    <source>
        <dbReference type="Proteomes" id="UP000837803"/>
    </source>
</evidence>
<proteinExistence type="predicted"/>
<evidence type="ECO:0000256" key="1">
    <source>
        <dbReference type="ARBA" id="ARBA00022490"/>
    </source>
</evidence>
<dbReference type="Pfam" id="PF02547">
    <property type="entry name" value="Queuosine_synth"/>
    <property type="match status" value="1"/>
</dbReference>
<keyword evidence="2 5" id="KW-0808">Transferase</keyword>
<reference evidence="5" key="1">
    <citation type="submission" date="2021-12" db="EMBL/GenBank/DDBJ databases">
        <authorList>
            <person name="Rodrigo-Torres L."/>
            <person name="Arahal R. D."/>
            <person name="Lucena T."/>
        </authorList>
    </citation>
    <scope>NUCLEOTIDE SEQUENCE</scope>
    <source>
        <strain evidence="5">CECT 8419</strain>
    </source>
</reference>
<dbReference type="GO" id="GO:0051075">
    <property type="term" value="F:S-adenosylmethionine:tRNA ribosyltransferase-isomerase activity"/>
    <property type="evidence" value="ECO:0007669"/>
    <property type="project" value="UniProtKB-EC"/>
</dbReference>
<dbReference type="EC" id="2.4.99.17" evidence="5"/>
<organism evidence="5 6">
    <name type="scientific">Neolewinella maritima</name>
    <dbReference type="NCBI Taxonomy" id="1383882"/>
    <lineage>
        <taxon>Bacteria</taxon>
        <taxon>Pseudomonadati</taxon>
        <taxon>Bacteroidota</taxon>
        <taxon>Saprospiria</taxon>
        <taxon>Saprospirales</taxon>
        <taxon>Lewinellaceae</taxon>
        <taxon>Neolewinella</taxon>
    </lineage>
</organism>
<dbReference type="PANTHER" id="PTHR30307:SF0">
    <property type="entry name" value="S-ADENOSYLMETHIONINE:TRNA RIBOSYLTRANSFERASE-ISOMERASE"/>
    <property type="match status" value="1"/>
</dbReference>
<keyword evidence="5" id="KW-0328">Glycosyltransferase</keyword>
<sequence>MPTDAHGLRIADFTYELPDARIARYPLPDRSSAKLLQYRRGDISSHTFRNLPDLLPPHTLLIGNETRVIHARLHFTLDSGKPLEIFCLEPLQPVDYAQSLGSTEPVTWKCLIGGNRRWKSGPVSLSLSLDGSPVHLSAQRGARDENTFAVTFHWQAARPVSFAEVLELAGTIPLPPYLGRTAEAEDQQRYQTVFARREGSVAAPTAGLHFTPEVLQELTQRGIAFAPVTLHVGAGTFKPVSSDTLGEHVMHREYFTVSRSFIERVLSQLQSGRPIVCIGTTSLRCLESLFYEGASLLLDGQRVVQEDQWVATRDRFLAVDPAPACSALLEYLDQSGQDVVEGYTQLLLTPASRVRMADGLITNFHQPNSTLLLLVATLIGPDWRRMYDYALQHDYRFLSYGDSSLLWRRRGSTE</sequence>
<dbReference type="EMBL" id="CAKLPZ010000001">
    <property type="protein sequence ID" value="CAH0999026.1"/>
    <property type="molecule type" value="Genomic_DNA"/>
</dbReference>